<feature type="transmembrane region" description="Helical" evidence="1">
    <location>
        <begin position="33"/>
        <end position="54"/>
    </location>
</feature>
<protein>
    <submittedName>
        <fullName evidence="2">Uncharacterized protein</fullName>
    </submittedName>
</protein>
<keyword evidence="1" id="KW-0472">Membrane</keyword>
<dbReference type="EMBL" id="UOGD01000113">
    <property type="protein sequence ID" value="VAX18717.1"/>
    <property type="molecule type" value="Genomic_DNA"/>
</dbReference>
<evidence type="ECO:0000313" key="2">
    <source>
        <dbReference type="EMBL" id="VAX18717.1"/>
    </source>
</evidence>
<keyword evidence="1" id="KW-0812">Transmembrane</keyword>
<evidence type="ECO:0000256" key="1">
    <source>
        <dbReference type="SAM" id="Phobius"/>
    </source>
</evidence>
<name>A0A3B1CPR8_9ZZZZ</name>
<accession>A0A3B1CPR8</accession>
<proteinExistence type="predicted"/>
<organism evidence="2">
    <name type="scientific">hydrothermal vent metagenome</name>
    <dbReference type="NCBI Taxonomy" id="652676"/>
    <lineage>
        <taxon>unclassified sequences</taxon>
        <taxon>metagenomes</taxon>
        <taxon>ecological metagenomes</taxon>
    </lineage>
</organism>
<gene>
    <name evidence="2" type="ORF">MNBD_IGNAVI01-1792</name>
</gene>
<dbReference type="AlphaFoldDB" id="A0A3B1CPR8"/>
<keyword evidence="1" id="KW-1133">Transmembrane helix</keyword>
<sequence length="79" mass="9014">MAKYIRSYGARLILDCGFLFNRKVRREEWNNKIPVGSIDIFLIGVSILASYLTLKKSLMGTLISRIIARTVPFLIDLPL</sequence>
<reference evidence="2" key="1">
    <citation type="submission" date="2018-06" db="EMBL/GenBank/DDBJ databases">
        <authorList>
            <person name="Zhirakovskaya E."/>
        </authorList>
    </citation>
    <scope>NUCLEOTIDE SEQUENCE</scope>
</reference>